<dbReference type="EMBL" id="QPKB01000006">
    <property type="protein sequence ID" value="RWR86982.1"/>
    <property type="molecule type" value="Genomic_DNA"/>
</dbReference>
<dbReference type="PANTHER" id="PTHR31374">
    <property type="entry name" value="AUXIN-INDUCED PROTEIN-LIKE-RELATED"/>
    <property type="match status" value="1"/>
</dbReference>
<keyword evidence="4" id="KW-1185">Reference proteome</keyword>
<reference evidence="3 4" key="1">
    <citation type="journal article" date="2019" name="Nat. Plants">
        <title>Stout camphor tree genome fills gaps in understanding of flowering plant genome evolution.</title>
        <authorList>
            <person name="Chaw S.M."/>
            <person name="Liu Y.C."/>
            <person name="Wu Y.W."/>
            <person name="Wang H.Y."/>
            <person name="Lin C.I."/>
            <person name="Wu C.S."/>
            <person name="Ke H.M."/>
            <person name="Chang L.Y."/>
            <person name="Hsu C.Y."/>
            <person name="Yang H.T."/>
            <person name="Sudianto E."/>
            <person name="Hsu M.H."/>
            <person name="Wu K.P."/>
            <person name="Wang L.N."/>
            <person name="Leebens-Mack J.H."/>
            <person name="Tsai I.J."/>
        </authorList>
    </citation>
    <scope>NUCLEOTIDE SEQUENCE [LARGE SCALE GENOMIC DNA]</scope>
    <source>
        <strain evidence="4">cv. Chaw 1501</strain>
        <tissue evidence="3">Young leaves</tissue>
    </source>
</reference>
<feature type="region of interest" description="Disordered" evidence="2">
    <location>
        <begin position="38"/>
        <end position="60"/>
    </location>
</feature>
<organism evidence="3 4">
    <name type="scientific">Cinnamomum micranthum f. kanehirae</name>
    <dbReference type="NCBI Taxonomy" id="337451"/>
    <lineage>
        <taxon>Eukaryota</taxon>
        <taxon>Viridiplantae</taxon>
        <taxon>Streptophyta</taxon>
        <taxon>Embryophyta</taxon>
        <taxon>Tracheophyta</taxon>
        <taxon>Spermatophyta</taxon>
        <taxon>Magnoliopsida</taxon>
        <taxon>Magnoliidae</taxon>
        <taxon>Laurales</taxon>
        <taxon>Lauraceae</taxon>
        <taxon>Cinnamomum</taxon>
    </lineage>
</organism>
<dbReference type="AlphaFoldDB" id="A0A443P888"/>
<comment type="caution">
    <text evidence="3">The sequence shown here is derived from an EMBL/GenBank/DDBJ whole genome shotgun (WGS) entry which is preliminary data.</text>
</comment>
<gene>
    <name evidence="3" type="ORF">CKAN_01590700</name>
</gene>
<dbReference type="Pfam" id="PF02519">
    <property type="entry name" value="Auxin_inducible"/>
    <property type="match status" value="1"/>
</dbReference>
<name>A0A443P888_9MAGN</name>
<evidence type="ECO:0000256" key="1">
    <source>
        <dbReference type="ARBA" id="ARBA00006974"/>
    </source>
</evidence>
<dbReference type="InterPro" id="IPR003676">
    <property type="entry name" value="SAUR_fam"/>
</dbReference>
<dbReference type="PANTHER" id="PTHR31374:SF118">
    <property type="entry name" value="OS01G0924966 PROTEIN"/>
    <property type="match status" value="1"/>
</dbReference>
<protein>
    <submittedName>
        <fullName evidence="3">Auxin-responsive protein SAUR71</fullName>
    </submittedName>
</protein>
<dbReference type="Proteomes" id="UP000283530">
    <property type="component" value="Unassembled WGS sequence"/>
</dbReference>
<evidence type="ECO:0000256" key="2">
    <source>
        <dbReference type="SAM" id="MobiDB-lite"/>
    </source>
</evidence>
<proteinExistence type="inferred from homology"/>
<evidence type="ECO:0000313" key="3">
    <source>
        <dbReference type="EMBL" id="RWR86982.1"/>
    </source>
</evidence>
<sequence length="155" mass="17729">MEKRETGKVKTSKLSQILKTFARCQSVRGDRKALEVPLAPMSQSRSWPRSASLKEDRNRTKKRVTPQGCFTVYVGPEKERFVLKTKCVNHPLFKMLLEEAELEYGYSANGPLSLPCDVDLFHKILCEMDGDKIPQGCHFAKRYTAYKLLSSSRLQ</sequence>
<dbReference type="GO" id="GO:0009733">
    <property type="term" value="P:response to auxin"/>
    <property type="evidence" value="ECO:0007669"/>
    <property type="project" value="InterPro"/>
</dbReference>
<dbReference type="OrthoDB" id="660486at2759"/>
<comment type="similarity">
    <text evidence="1">Belongs to the ARG7 family.</text>
</comment>
<evidence type="ECO:0000313" key="4">
    <source>
        <dbReference type="Proteomes" id="UP000283530"/>
    </source>
</evidence>
<accession>A0A443P888</accession>